<organism evidence="2">
    <name type="scientific">Capitella teleta</name>
    <name type="common">Polychaete worm</name>
    <dbReference type="NCBI Taxonomy" id="283909"/>
    <lineage>
        <taxon>Eukaryota</taxon>
        <taxon>Metazoa</taxon>
        <taxon>Spiralia</taxon>
        <taxon>Lophotrochozoa</taxon>
        <taxon>Annelida</taxon>
        <taxon>Polychaeta</taxon>
        <taxon>Sedentaria</taxon>
        <taxon>Scolecida</taxon>
        <taxon>Capitellidae</taxon>
        <taxon>Capitella</taxon>
    </lineage>
</organism>
<dbReference type="AlphaFoldDB" id="R7UAE2"/>
<evidence type="ECO:0000313" key="3">
    <source>
        <dbReference type="EnsemblMetazoa" id="CapteP192280"/>
    </source>
</evidence>
<gene>
    <name evidence="2" type="ORF">CAPTEDRAFT_192280</name>
</gene>
<dbReference type="EMBL" id="KB303457">
    <property type="protein sequence ID" value="ELU03091.1"/>
    <property type="molecule type" value="Genomic_DNA"/>
</dbReference>
<keyword evidence="1" id="KW-1133">Transmembrane helix</keyword>
<reference evidence="4" key="1">
    <citation type="submission" date="2012-12" db="EMBL/GenBank/DDBJ databases">
        <authorList>
            <person name="Hellsten U."/>
            <person name="Grimwood J."/>
            <person name="Chapman J.A."/>
            <person name="Shapiro H."/>
            <person name="Aerts A."/>
            <person name="Otillar R.P."/>
            <person name="Terry A.Y."/>
            <person name="Boore J.L."/>
            <person name="Simakov O."/>
            <person name="Marletaz F."/>
            <person name="Cho S.-J."/>
            <person name="Edsinger-Gonzales E."/>
            <person name="Havlak P."/>
            <person name="Kuo D.-H."/>
            <person name="Larsson T."/>
            <person name="Lv J."/>
            <person name="Arendt D."/>
            <person name="Savage R."/>
            <person name="Osoegawa K."/>
            <person name="de Jong P."/>
            <person name="Lindberg D.R."/>
            <person name="Seaver E.C."/>
            <person name="Weisblat D.A."/>
            <person name="Putnam N.H."/>
            <person name="Grigoriev I.V."/>
            <person name="Rokhsar D.S."/>
        </authorList>
    </citation>
    <scope>NUCLEOTIDE SEQUENCE</scope>
    <source>
        <strain evidence="4">I ESC-2004</strain>
    </source>
</reference>
<name>R7UAE2_CAPTE</name>
<dbReference type="HOGENOM" id="CLU_895015_0_0_1"/>
<sequence length="311" mass="35609">MTSNQICKQSFHHWRKRMMTKSTILGATRSRVTGISEEGDKEIYGDIIDTLNEKLPVLPQLLSRNEIDRLHRTGKSSADGKPRPVLIKFTSYQHRLNLMNNQAALMRTNIFLNEELTRKNSLLWSWCGLTSYPARLFNALYLYSKWGYCEMELLGLIEVLESSSKFKDALHELLHNCGNMDHALSTNADGPFGGWEKTVMIILVCSVTYKEEDKKPTVILQNLVTTNLGMAVSNFVARSVIDSGNYTYRIRPKHPNEKDIKCIASTVSNNNDCDKKERKLLFYSTPTLIFSHLSVLVWITLWKSRSIRLVS</sequence>
<dbReference type="Gene3D" id="3.30.70.1820">
    <property type="entry name" value="L1 transposable element, RRM domain"/>
    <property type="match status" value="1"/>
</dbReference>
<dbReference type="EMBL" id="AMQN01008571">
    <property type="status" value="NOT_ANNOTATED_CDS"/>
    <property type="molecule type" value="Genomic_DNA"/>
</dbReference>
<evidence type="ECO:0000313" key="2">
    <source>
        <dbReference type="EMBL" id="ELU03091.1"/>
    </source>
</evidence>
<dbReference type="EnsemblMetazoa" id="CapteT192280">
    <property type="protein sequence ID" value="CapteP192280"/>
    <property type="gene ID" value="CapteG192280"/>
</dbReference>
<evidence type="ECO:0000313" key="4">
    <source>
        <dbReference type="Proteomes" id="UP000014760"/>
    </source>
</evidence>
<keyword evidence="1" id="KW-0472">Membrane</keyword>
<dbReference type="Proteomes" id="UP000014760">
    <property type="component" value="Unassembled WGS sequence"/>
</dbReference>
<reference evidence="3" key="3">
    <citation type="submission" date="2015-06" db="UniProtKB">
        <authorList>
            <consortium name="EnsemblMetazoa"/>
        </authorList>
    </citation>
    <scope>IDENTIFICATION</scope>
</reference>
<evidence type="ECO:0000256" key="1">
    <source>
        <dbReference type="SAM" id="Phobius"/>
    </source>
</evidence>
<keyword evidence="1" id="KW-0812">Transmembrane</keyword>
<proteinExistence type="predicted"/>
<feature type="transmembrane region" description="Helical" evidence="1">
    <location>
        <begin position="280"/>
        <end position="301"/>
    </location>
</feature>
<keyword evidence="4" id="KW-1185">Reference proteome</keyword>
<reference evidence="2 4" key="2">
    <citation type="journal article" date="2013" name="Nature">
        <title>Insights into bilaterian evolution from three spiralian genomes.</title>
        <authorList>
            <person name="Simakov O."/>
            <person name="Marletaz F."/>
            <person name="Cho S.J."/>
            <person name="Edsinger-Gonzales E."/>
            <person name="Havlak P."/>
            <person name="Hellsten U."/>
            <person name="Kuo D.H."/>
            <person name="Larsson T."/>
            <person name="Lv J."/>
            <person name="Arendt D."/>
            <person name="Savage R."/>
            <person name="Osoegawa K."/>
            <person name="de Jong P."/>
            <person name="Grimwood J."/>
            <person name="Chapman J.A."/>
            <person name="Shapiro H."/>
            <person name="Aerts A."/>
            <person name="Otillar R.P."/>
            <person name="Terry A.Y."/>
            <person name="Boore J.L."/>
            <person name="Grigoriev I.V."/>
            <person name="Lindberg D.R."/>
            <person name="Seaver E.C."/>
            <person name="Weisblat D.A."/>
            <person name="Putnam N.H."/>
            <person name="Rokhsar D.S."/>
        </authorList>
    </citation>
    <scope>NUCLEOTIDE SEQUENCE</scope>
    <source>
        <strain evidence="2 4">I ESC-2004</strain>
    </source>
</reference>
<protein>
    <submittedName>
        <fullName evidence="2 3">Uncharacterized protein</fullName>
    </submittedName>
</protein>
<accession>R7UAE2</accession>